<keyword evidence="6" id="KW-1185">Reference proteome</keyword>
<dbReference type="Proteomes" id="UP000321617">
    <property type="component" value="Unassembled WGS sequence"/>
</dbReference>
<dbReference type="PROSITE" id="PS00301">
    <property type="entry name" value="G_TR_1"/>
    <property type="match status" value="1"/>
</dbReference>
<dbReference type="Pfam" id="PF00009">
    <property type="entry name" value="GTP_EFTU"/>
    <property type="match status" value="1"/>
</dbReference>
<evidence type="ECO:0000256" key="1">
    <source>
        <dbReference type="ARBA" id="ARBA00022741"/>
    </source>
</evidence>
<dbReference type="SMART" id="SM00889">
    <property type="entry name" value="EFG_IV"/>
    <property type="match status" value="1"/>
</dbReference>
<dbReference type="Gene3D" id="3.30.70.870">
    <property type="entry name" value="Elongation Factor G (Translational Gtpase), domain 3"/>
    <property type="match status" value="1"/>
</dbReference>
<dbReference type="SUPFAM" id="SSF54980">
    <property type="entry name" value="EF-G C-terminal domain-like"/>
    <property type="match status" value="2"/>
</dbReference>
<proteinExistence type="predicted"/>
<sequence>MTYLNLGILAHVDAGKTSLTERLLHHTGVIDRVGSVDSGDTQTDTLSLERRRGITIRSAVVSFPLAGRTVNLIDTPGHADFIAEVERAVAVLDGAVLVVSAVEGVQPHTRLLSRTLDRLGIPTVLFVNKVDRAGARDTALVDDLATLSPRLLVMNRVDGLGGRHATVVPRRDDDLVAAAVELLDEDSALLDRYLADGRITVPELTAPLARLTAAARLRPVYFGSAATGAGISHLADGVSALLPSAAGDPAGPAEGVVFKVEPGPDGRNVAMLRVLRGTLRPRRQVTVHHRLADGGTTTARARIVSVRGFRHGAVPVPGAVPAGGIAQVSGLTGIRIGDGVGVAPAGPAALFARPTLDTEVTAVDAGDTGRLATALRTLAERDPLVQPEVTEDNRLRVKLYGEIQKQVLAAMLAEEFGVAVTFSASRLVHVERLAAPVEVVEEMGRWATTHHLATIGLRFAPAEPDSGVRYGIEVERGSLPAAFHTAVEESLRTSLRRGPHGWEVTDCRVTLTRSGFDNALSGGGDFRALTAVLVERALTTVGTVVCEPVSRFGLDVPPHTAGRVLIALGEAGAALTSQGLHGEAYRIGGTLRAAEVRGLTERLPGLASGEAVFTTEPAGFRTIV</sequence>
<evidence type="ECO:0000259" key="4">
    <source>
        <dbReference type="PROSITE" id="PS51722"/>
    </source>
</evidence>
<gene>
    <name evidence="5" type="ORF">LX16_2830</name>
</gene>
<dbReference type="SUPFAM" id="SSF50447">
    <property type="entry name" value="Translation proteins"/>
    <property type="match status" value="1"/>
</dbReference>
<dbReference type="PROSITE" id="PS51722">
    <property type="entry name" value="G_TR_2"/>
    <property type="match status" value="1"/>
</dbReference>
<dbReference type="NCBIfam" id="TIGR00231">
    <property type="entry name" value="small_GTP"/>
    <property type="match status" value="1"/>
</dbReference>
<dbReference type="SUPFAM" id="SSF54211">
    <property type="entry name" value="Ribosomal protein S5 domain 2-like"/>
    <property type="match status" value="1"/>
</dbReference>
<protein>
    <submittedName>
        <fullName evidence="5">Ribosomal protection tetracycline resistance protein</fullName>
    </submittedName>
</protein>
<dbReference type="InterPro" id="IPR035647">
    <property type="entry name" value="EFG_III/V"/>
</dbReference>
<reference evidence="5 6" key="1">
    <citation type="journal article" date="2013" name="Stand. Genomic Sci.">
        <title>Genomic Encyclopedia of Type Strains, Phase I: The one thousand microbial genomes (KMG-I) project.</title>
        <authorList>
            <person name="Kyrpides N.C."/>
            <person name="Woyke T."/>
            <person name="Eisen J.A."/>
            <person name="Garrity G."/>
            <person name="Lilburn T.G."/>
            <person name="Beck B.J."/>
            <person name="Whitman W.B."/>
            <person name="Hugenholtz P."/>
            <person name="Klenk H.P."/>
        </authorList>
    </citation>
    <scope>NUCLEOTIDE SEQUENCE [LARGE SCALE GENOMIC DNA]</scope>
    <source>
        <strain evidence="5 6">DSM 45044</strain>
    </source>
</reference>
<name>A0A562V2N4_9ACTN</name>
<dbReference type="InterPro" id="IPR005225">
    <property type="entry name" value="Small_GTP-bd"/>
</dbReference>
<dbReference type="InterPro" id="IPR014721">
    <property type="entry name" value="Ribsml_uS5_D2-typ_fold_subgr"/>
</dbReference>
<dbReference type="PANTHER" id="PTHR43261:SF1">
    <property type="entry name" value="RIBOSOME-RELEASING FACTOR 2, MITOCHONDRIAL"/>
    <property type="match status" value="1"/>
</dbReference>
<dbReference type="Pfam" id="PF03764">
    <property type="entry name" value="EFG_IV"/>
    <property type="match status" value="1"/>
</dbReference>
<dbReference type="PANTHER" id="PTHR43261">
    <property type="entry name" value="TRANSLATION ELONGATION FACTOR G-RELATED"/>
    <property type="match status" value="1"/>
</dbReference>
<evidence type="ECO:0000313" key="6">
    <source>
        <dbReference type="Proteomes" id="UP000321617"/>
    </source>
</evidence>
<dbReference type="InterPro" id="IPR031157">
    <property type="entry name" value="G_TR_CS"/>
</dbReference>
<dbReference type="Gene3D" id="3.30.230.10">
    <property type="match status" value="1"/>
</dbReference>
<evidence type="ECO:0000256" key="3">
    <source>
        <dbReference type="ARBA" id="ARBA00023134"/>
    </source>
</evidence>
<dbReference type="PRINTS" id="PR01037">
    <property type="entry name" value="TCRTETOQM"/>
</dbReference>
<dbReference type="GO" id="GO:0006412">
    <property type="term" value="P:translation"/>
    <property type="evidence" value="ECO:0007669"/>
    <property type="project" value="UniProtKB-KW"/>
</dbReference>
<dbReference type="OrthoDB" id="9801472at2"/>
<dbReference type="GO" id="GO:0005525">
    <property type="term" value="F:GTP binding"/>
    <property type="evidence" value="ECO:0007669"/>
    <property type="project" value="UniProtKB-KW"/>
</dbReference>
<dbReference type="EMBL" id="VLLL01000006">
    <property type="protein sequence ID" value="TWJ12082.1"/>
    <property type="molecule type" value="Genomic_DNA"/>
</dbReference>
<dbReference type="SUPFAM" id="SSF52540">
    <property type="entry name" value="P-loop containing nucleoside triphosphate hydrolases"/>
    <property type="match status" value="1"/>
</dbReference>
<keyword evidence="1" id="KW-0547">Nucleotide-binding</keyword>
<dbReference type="Gene3D" id="3.40.50.300">
    <property type="entry name" value="P-loop containing nucleotide triphosphate hydrolases"/>
    <property type="match status" value="1"/>
</dbReference>
<dbReference type="GO" id="GO:0032790">
    <property type="term" value="P:ribosome disassembly"/>
    <property type="evidence" value="ECO:0007669"/>
    <property type="project" value="TreeGrafter"/>
</dbReference>
<keyword evidence="2" id="KW-0648">Protein biosynthesis</keyword>
<organism evidence="5 6">
    <name type="scientific">Stackebrandtia albiflava</name>
    <dbReference type="NCBI Taxonomy" id="406432"/>
    <lineage>
        <taxon>Bacteria</taxon>
        <taxon>Bacillati</taxon>
        <taxon>Actinomycetota</taxon>
        <taxon>Actinomycetes</taxon>
        <taxon>Glycomycetales</taxon>
        <taxon>Glycomycetaceae</taxon>
        <taxon>Stackebrandtia</taxon>
    </lineage>
</organism>
<dbReference type="InterPro" id="IPR005517">
    <property type="entry name" value="Transl_elong_EFG/EF2_IV"/>
</dbReference>
<dbReference type="InterPro" id="IPR020568">
    <property type="entry name" value="Ribosomal_Su5_D2-typ_SF"/>
</dbReference>
<dbReference type="GO" id="GO:0003924">
    <property type="term" value="F:GTPase activity"/>
    <property type="evidence" value="ECO:0007669"/>
    <property type="project" value="InterPro"/>
</dbReference>
<accession>A0A562V2N4</accession>
<evidence type="ECO:0000313" key="5">
    <source>
        <dbReference type="EMBL" id="TWJ12082.1"/>
    </source>
</evidence>
<comment type="caution">
    <text evidence="5">The sequence shown here is derived from an EMBL/GenBank/DDBJ whole genome shotgun (WGS) entry which is preliminary data.</text>
</comment>
<keyword evidence="3" id="KW-0342">GTP-binding</keyword>
<dbReference type="Gene3D" id="2.40.30.10">
    <property type="entry name" value="Translation factors"/>
    <property type="match status" value="1"/>
</dbReference>
<evidence type="ECO:0000256" key="2">
    <source>
        <dbReference type="ARBA" id="ARBA00022917"/>
    </source>
</evidence>
<dbReference type="AlphaFoldDB" id="A0A562V2N4"/>
<feature type="domain" description="Tr-type G" evidence="4">
    <location>
        <begin position="1"/>
        <end position="246"/>
    </location>
</feature>
<dbReference type="InterPro" id="IPR027417">
    <property type="entry name" value="P-loop_NTPase"/>
</dbReference>
<dbReference type="InterPro" id="IPR009000">
    <property type="entry name" value="Transl_B-barrel_sf"/>
</dbReference>
<dbReference type="InterPro" id="IPR000795">
    <property type="entry name" value="T_Tr_GTP-bd_dom"/>
</dbReference>
<dbReference type="PRINTS" id="PR00315">
    <property type="entry name" value="ELONGATNFCT"/>
</dbReference>
<dbReference type="RefSeq" id="WP_147138907.1">
    <property type="nucleotide sequence ID" value="NZ_BAABIJ010000002.1"/>
</dbReference>